<keyword evidence="4" id="KW-1185">Reference proteome</keyword>
<evidence type="ECO:0000313" key="3">
    <source>
        <dbReference type="EMBL" id="MCB7481615.1"/>
    </source>
</evidence>
<proteinExistence type="predicted"/>
<sequence>MESLKKFLNESQDPKAVEKTMTKVSELLTREEKIEYIAVQKKPAVNLSPDSIALTNKRIIFCRPRSFGFSMDFQDFLWKEVADCHMKEGILGATFTVKTIKGGHIALDYLPKSQARMLYRYGQEKEEEMSEYRRQRELENSRASAGGGIVVNTSSEDKSTEAKEAQDDPMANLKKLKMWLAEDLISEEEFNNKKAEILAKL</sequence>
<organism evidence="3 4">
    <name type="scientific">Christiangramia sediminis</name>
    <dbReference type="NCBI Taxonomy" id="2881336"/>
    <lineage>
        <taxon>Bacteria</taxon>
        <taxon>Pseudomonadati</taxon>
        <taxon>Bacteroidota</taxon>
        <taxon>Flavobacteriia</taxon>
        <taxon>Flavobacteriales</taxon>
        <taxon>Flavobacteriaceae</taxon>
        <taxon>Christiangramia</taxon>
    </lineage>
</organism>
<dbReference type="AlphaFoldDB" id="A0A9X1LJN4"/>
<evidence type="ECO:0000259" key="2">
    <source>
        <dbReference type="Pfam" id="PF14470"/>
    </source>
</evidence>
<accession>A0A9X1LJN4</accession>
<dbReference type="Pfam" id="PF14470">
    <property type="entry name" value="bPH_3"/>
    <property type="match status" value="1"/>
</dbReference>
<name>A0A9X1LJN4_9FLAO</name>
<evidence type="ECO:0000256" key="1">
    <source>
        <dbReference type="SAM" id="MobiDB-lite"/>
    </source>
</evidence>
<gene>
    <name evidence="3" type="ORF">LGQ90_10120</name>
</gene>
<protein>
    <submittedName>
        <fullName evidence="3">PH domain-containing protein</fullName>
    </submittedName>
</protein>
<reference evidence="3" key="1">
    <citation type="submission" date="2021-10" db="EMBL/GenBank/DDBJ databases">
        <title>Gramella sp. ASW11-100T, isolated from marine sediment.</title>
        <authorList>
            <person name="Xia C."/>
        </authorList>
    </citation>
    <scope>NUCLEOTIDE SEQUENCE</scope>
    <source>
        <strain evidence="3">ASW11-100</strain>
    </source>
</reference>
<dbReference type="RefSeq" id="WP_229340742.1">
    <property type="nucleotide sequence ID" value="NZ_JAJBZG010000005.1"/>
</dbReference>
<dbReference type="Proteomes" id="UP001139414">
    <property type="component" value="Unassembled WGS sequence"/>
</dbReference>
<comment type="caution">
    <text evidence="3">The sequence shown here is derived from an EMBL/GenBank/DDBJ whole genome shotgun (WGS) entry which is preliminary data.</text>
</comment>
<evidence type="ECO:0000313" key="4">
    <source>
        <dbReference type="Proteomes" id="UP001139414"/>
    </source>
</evidence>
<feature type="domain" description="YokE-like PH" evidence="2">
    <location>
        <begin position="28"/>
        <end position="121"/>
    </location>
</feature>
<dbReference type="EMBL" id="JAJBZG010000005">
    <property type="protein sequence ID" value="MCB7481615.1"/>
    <property type="molecule type" value="Genomic_DNA"/>
</dbReference>
<feature type="region of interest" description="Disordered" evidence="1">
    <location>
        <begin position="138"/>
        <end position="169"/>
    </location>
</feature>
<feature type="compositionally biased region" description="Basic and acidic residues" evidence="1">
    <location>
        <begin position="155"/>
        <end position="166"/>
    </location>
</feature>
<dbReference type="InterPro" id="IPR039519">
    <property type="entry name" value="YokE-like_PH"/>
</dbReference>